<dbReference type="EMBL" id="PRKZ01000001">
    <property type="protein sequence ID" value="RAW52043.1"/>
    <property type="molecule type" value="Genomic_DNA"/>
</dbReference>
<evidence type="ECO:0000256" key="1">
    <source>
        <dbReference type="ARBA" id="ARBA00022679"/>
    </source>
</evidence>
<feature type="domain" description="Glycosyl transferase family 1" evidence="2">
    <location>
        <begin position="179"/>
        <end position="328"/>
    </location>
</feature>
<dbReference type="Proteomes" id="UP000251634">
    <property type="component" value="Unassembled WGS sequence"/>
</dbReference>
<dbReference type="GO" id="GO:0016757">
    <property type="term" value="F:glycosyltransferase activity"/>
    <property type="evidence" value="ECO:0007669"/>
    <property type="project" value="InterPro"/>
</dbReference>
<dbReference type="CDD" id="cd03801">
    <property type="entry name" value="GT4_PimA-like"/>
    <property type="match status" value="1"/>
</dbReference>
<dbReference type="PANTHER" id="PTHR46401:SF2">
    <property type="entry name" value="GLYCOSYLTRANSFERASE WBBK-RELATED"/>
    <property type="match status" value="1"/>
</dbReference>
<sequence>MKVNFVLPPIGSSGGIDVIYKYVDLLQKSGYDVCVYKAILANNMHRYHSNVKNIIHQIYCTAKTVFEKEKYRRTSDCFVWKICNKTIRDADVTIATAWPTAFEVYRLSVSKGNKFYFIQDYEIWDNPEVVKKSYQLPLNKIVISTWINDCLKQNLGMGPFPIVYNGLDTSIYHLTTQKKTESEISFLMLNHKLAKKGIPNGLTVFEKVKKKYPDAKLRMFGMSDNTNLPEDVEYFQNPSKDKIVELYSQADVFIFPSLEEGWGLTPLEAMACGCVVVGTRTGFVLDLGKHRENMMISEPGDVSGMVENVEEVLSDSVLMKKIQKNAIETAEGLDWEKSADKLMDILHCYIN</sequence>
<dbReference type="GO" id="GO:0009103">
    <property type="term" value="P:lipopolysaccharide biosynthetic process"/>
    <property type="evidence" value="ECO:0007669"/>
    <property type="project" value="TreeGrafter"/>
</dbReference>
<keyword evidence="1 3" id="KW-0808">Transferase</keyword>
<organism evidence="3 4">
    <name type="scientific">Faecalibacterium prausnitzii</name>
    <dbReference type="NCBI Taxonomy" id="853"/>
    <lineage>
        <taxon>Bacteria</taxon>
        <taxon>Bacillati</taxon>
        <taxon>Bacillota</taxon>
        <taxon>Clostridia</taxon>
        <taxon>Eubacteriales</taxon>
        <taxon>Oscillospiraceae</taxon>
        <taxon>Faecalibacterium</taxon>
    </lineage>
</organism>
<dbReference type="Pfam" id="PF00534">
    <property type="entry name" value="Glycos_transf_1"/>
    <property type="match status" value="1"/>
</dbReference>
<dbReference type="AlphaFoldDB" id="A0A329TSX9"/>
<comment type="caution">
    <text evidence="3">The sequence shown here is derived from an EMBL/GenBank/DDBJ whole genome shotgun (WGS) entry which is preliminary data.</text>
</comment>
<gene>
    <name evidence="3" type="ORF">C4N25_01105</name>
</gene>
<evidence type="ECO:0000313" key="4">
    <source>
        <dbReference type="Proteomes" id="UP000251634"/>
    </source>
</evidence>
<evidence type="ECO:0000259" key="2">
    <source>
        <dbReference type="Pfam" id="PF00534"/>
    </source>
</evidence>
<reference evidence="3 4" key="1">
    <citation type="submission" date="2018-02" db="EMBL/GenBank/DDBJ databases">
        <title>Complete genome sequencing of Faecalibacterium prausnitzii strains isolated from the human gut.</title>
        <authorList>
            <person name="Fitzgerald B.C."/>
            <person name="Shkoporov A.N."/>
            <person name="Ross P.R."/>
            <person name="Hill C."/>
        </authorList>
    </citation>
    <scope>NUCLEOTIDE SEQUENCE [LARGE SCALE GENOMIC DNA]</scope>
    <source>
        <strain evidence="3 4">APC942/8-14-2</strain>
    </source>
</reference>
<dbReference type="Gene3D" id="3.40.50.2000">
    <property type="entry name" value="Glycogen Phosphorylase B"/>
    <property type="match status" value="1"/>
</dbReference>
<accession>A0A329TSX9</accession>
<dbReference type="SUPFAM" id="SSF53756">
    <property type="entry name" value="UDP-Glycosyltransferase/glycogen phosphorylase"/>
    <property type="match status" value="1"/>
</dbReference>
<dbReference type="InterPro" id="IPR001296">
    <property type="entry name" value="Glyco_trans_1"/>
</dbReference>
<evidence type="ECO:0000313" key="3">
    <source>
        <dbReference type="EMBL" id="RAW52043.1"/>
    </source>
</evidence>
<proteinExistence type="predicted"/>
<name>A0A329TSX9_9FIRM</name>
<dbReference type="Gene3D" id="3.40.50.11090">
    <property type="match status" value="1"/>
</dbReference>
<dbReference type="PANTHER" id="PTHR46401">
    <property type="entry name" value="GLYCOSYLTRANSFERASE WBBK-RELATED"/>
    <property type="match status" value="1"/>
</dbReference>
<protein>
    <submittedName>
        <fullName evidence="3">Glycosyl transferase family 1</fullName>
    </submittedName>
</protein>